<protein>
    <recommendedName>
        <fullName evidence="2">Methyltransferase type 11 domain-containing protein</fullName>
    </recommendedName>
</protein>
<dbReference type="AlphaFoldDB" id="A0A1Y1HJZ9"/>
<keyword evidence="1" id="KW-0472">Membrane</keyword>
<organism evidence="3 4">
    <name type="scientific">Klebsormidium nitens</name>
    <name type="common">Green alga</name>
    <name type="synonym">Ulothrix nitens</name>
    <dbReference type="NCBI Taxonomy" id="105231"/>
    <lineage>
        <taxon>Eukaryota</taxon>
        <taxon>Viridiplantae</taxon>
        <taxon>Streptophyta</taxon>
        <taxon>Klebsormidiophyceae</taxon>
        <taxon>Klebsormidiales</taxon>
        <taxon>Klebsormidiaceae</taxon>
        <taxon>Klebsormidium</taxon>
    </lineage>
</organism>
<accession>A0A1Y1HJZ9</accession>
<reference evidence="3 4" key="1">
    <citation type="journal article" date="2014" name="Nat. Commun.">
        <title>Klebsormidium flaccidum genome reveals primary factors for plant terrestrial adaptation.</title>
        <authorList>
            <person name="Hori K."/>
            <person name="Maruyama F."/>
            <person name="Fujisawa T."/>
            <person name="Togashi T."/>
            <person name="Yamamoto N."/>
            <person name="Seo M."/>
            <person name="Sato S."/>
            <person name="Yamada T."/>
            <person name="Mori H."/>
            <person name="Tajima N."/>
            <person name="Moriyama T."/>
            <person name="Ikeuchi M."/>
            <person name="Watanabe M."/>
            <person name="Wada H."/>
            <person name="Kobayashi K."/>
            <person name="Saito M."/>
            <person name="Masuda T."/>
            <person name="Sasaki-Sekimoto Y."/>
            <person name="Mashiguchi K."/>
            <person name="Awai K."/>
            <person name="Shimojima M."/>
            <person name="Masuda S."/>
            <person name="Iwai M."/>
            <person name="Nobusawa T."/>
            <person name="Narise T."/>
            <person name="Kondo S."/>
            <person name="Saito H."/>
            <person name="Sato R."/>
            <person name="Murakawa M."/>
            <person name="Ihara Y."/>
            <person name="Oshima-Yamada Y."/>
            <person name="Ohtaka K."/>
            <person name="Satoh M."/>
            <person name="Sonobe K."/>
            <person name="Ishii M."/>
            <person name="Ohtani R."/>
            <person name="Kanamori-Sato M."/>
            <person name="Honoki R."/>
            <person name="Miyazaki D."/>
            <person name="Mochizuki H."/>
            <person name="Umetsu J."/>
            <person name="Higashi K."/>
            <person name="Shibata D."/>
            <person name="Kamiya Y."/>
            <person name="Sato N."/>
            <person name="Nakamura Y."/>
            <person name="Tabata S."/>
            <person name="Ida S."/>
            <person name="Kurokawa K."/>
            <person name="Ohta H."/>
        </authorList>
    </citation>
    <scope>NUCLEOTIDE SEQUENCE [LARGE SCALE GENOMIC DNA]</scope>
    <source>
        <strain evidence="3 4">NIES-2285</strain>
    </source>
</reference>
<name>A0A1Y1HJZ9_KLENI</name>
<evidence type="ECO:0000313" key="4">
    <source>
        <dbReference type="Proteomes" id="UP000054558"/>
    </source>
</evidence>
<sequence>MASLGFLRPEGRPFYGIDAPRELAFLCCLASACFIVVCVLSILPRRHEKLQKTLTESRRYNKLYFDLLRPLFIVGLLYFGGCCAHYVYSSLELKYSVAERMVSMANWSQTRSVLDVGCGRGLLMNTFALALKNEGIDGHVTGVDVWDAKDQSQSSAVAALDNARKEGVREYVEVRTADARELPFPDASFDLVVSSMCIHNIEEGSGRYKPKAYGERRKALDEMLRVLKPGGQLIIWDGYHAREYHKYLRIKLSPLRNGAQVWISEDLWAYAVKTQIVSALKHRDDGQSLIT</sequence>
<dbReference type="Gene3D" id="3.40.50.150">
    <property type="entry name" value="Vaccinia Virus protein VP39"/>
    <property type="match status" value="1"/>
</dbReference>
<dbReference type="CDD" id="cd02440">
    <property type="entry name" value="AdoMet_MTases"/>
    <property type="match status" value="1"/>
</dbReference>
<dbReference type="Proteomes" id="UP000054558">
    <property type="component" value="Unassembled WGS sequence"/>
</dbReference>
<gene>
    <name evidence="3" type="ORF">KFL_000200370</name>
</gene>
<dbReference type="InterPro" id="IPR013216">
    <property type="entry name" value="Methyltransf_11"/>
</dbReference>
<dbReference type="STRING" id="105231.A0A1Y1HJZ9"/>
<evidence type="ECO:0000313" key="3">
    <source>
        <dbReference type="EMBL" id="GAQ78885.1"/>
    </source>
</evidence>
<proteinExistence type="predicted"/>
<dbReference type="PANTHER" id="PTHR45277">
    <property type="entry name" value="EXPRESSED PROTEIN"/>
    <property type="match status" value="1"/>
</dbReference>
<dbReference type="SUPFAM" id="SSF53335">
    <property type="entry name" value="S-adenosyl-L-methionine-dependent methyltransferases"/>
    <property type="match status" value="1"/>
</dbReference>
<dbReference type="Pfam" id="PF08241">
    <property type="entry name" value="Methyltransf_11"/>
    <property type="match status" value="1"/>
</dbReference>
<dbReference type="EMBL" id="DF236969">
    <property type="protein sequence ID" value="GAQ78885.1"/>
    <property type="molecule type" value="Genomic_DNA"/>
</dbReference>
<evidence type="ECO:0000259" key="2">
    <source>
        <dbReference type="Pfam" id="PF08241"/>
    </source>
</evidence>
<feature type="transmembrane region" description="Helical" evidence="1">
    <location>
        <begin position="63"/>
        <end position="88"/>
    </location>
</feature>
<feature type="transmembrane region" description="Helical" evidence="1">
    <location>
        <begin position="23"/>
        <end position="43"/>
    </location>
</feature>
<keyword evidence="1" id="KW-0812">Transmembrane</keyword>
<dbReference type="InterPro" id="IPR029063">
    <property type="entry name" value="SAM-dependent_MTases_sf"/>
</dbReference>
<keyword evidence="1" id="KW-1133">Transmembrane helix</keyword>
<dbReference type="OMA" id="EWTRIYL"/>
<dbReference type="GO" id="GO:0008757">
    <property type="term" value="F:S-adenosylmethionine-dependent methyltransferase activity"/>
    <property type="evidence" value="ECO:0007669"/>
    <property type="project" value="InterPro"/>
</dbReference>
<evidence type="ECO:0000256" key="1">
    <source>
        <dbReference type="SAM" id="Phobius"/>
    </source>
</evidence>
<keyword evidence="4" id="KW-1185">Reference proteome</keyword>
<dbReference type="PANTHER" id="PTHR45277:SF1">
    <property type="entry name" value="EXPRESSED PROTEIN"/>
    <property type="match status" value="1"/>
</dbReference>
<feature type="domain" description="Methyltransferase type 11" evidence="2">
    <location>
        <begin position="114"/>
        <end position="235"/>
    </location>
</feature>
<dbReference type="OrthoDB" id="10017101at2759"/>